<keyword evidence="1" id="KW-0597">Phosphoprotein</keyword>
<dbReference type="InterPro" id="IPR008984">
    <property type="entry name" value="SMAD_FHA_dom_sf"/>
</dbReference>
<gene>
    <name evidence="4" type="ORF">VXJ25_06825</name>
</gene>
<evidence type="ECO:0000256" key="1">
    <source>
        <dbReference type="ARBA" id="ARBA00022553"/>
    </source>
</evidence>
<dbReference type="Gene3D" id="2.60.200.20">
    <property type="match status" value="1"/>
</dbReference>
<comment type="caution">
    <text evidence="4">The sequence shown here is derived from an EMBL/GenBank/DDBJ whole genome shotgun (WGS) entry which is preliminary data.</text>
</comment>
<reference evidence="4 5" key="1">
    <citation type="submission" date="2024-01" db="EMBL/GenBank/DDBJ databases">
        <title>Description of Olsenella sp. nov., isolated from pig feces.</title>
        <authorList>
            <person name="Chang Y.-H."/>
        </authorList>
    </citation>
    <scope>NUCLEOTIDE SEQUENCE [LARGE SCALE GENOMIC DNA]</scope>
    <source>
        <strain evidence="4 5">YH-ols2223</strain>
    </source>
</reference>
<keyword evidence="5" id="KW-1185">Reference proteome</keyword>
<accession>A0ABU7RAT3</accession>
<feature type="compositionally biased region" description="Gly residues" evidence="2">
    <location>
        <begin position="90"/>
        <end position="103"/>
    </location>
</feature>
<dbReference type="RefSeq" id="WP_330958460.1">
    <property type="nucleotide sequence ID" value="NZ_JAZGJQ010000007.1"/>
</dbReference>
<dbReference type="CDD" id="cd00060">
    <property type="entry name" value="FHA"/>
    <property type="match status" value="1"/>
</dbReference>
<feature type="domain" description="FHA" evidence="3">
    <location>
        <begin position="184"/>
        <end position="233"/>
    </location>
</feature>
<organism evidence="4 5">
    <name type="scientific">Olsenella absiana</name>
    <dbReference type="NCBI Taxonomy" id="3115222"/>
    <lineage>
        <taxon>Bacteria</taxon>
        <taxon>Bacillati</taxon>
        <taxon>Actinomycetota</taxon>
        <taxon>Coriobacteriia</taxon>
        <taxon>Coriobacteriales</taxon>
        <taxon>Atopobiaceae</taxon>
        <taxon>Olsenella</taxon>
    </lineage>
</organism>
<evidence type="ECO:0000313" key="4">
    <source>
        <dbReference type="EMBL" id="MEE6147691.1"/>
    </source>
</evidence>
<protein>
    <submittedName>
        <fullName evidence="4">FHA domain-containing protein</fullName>
    </submittedName>
</protein>
<dbReference type="EMBL" id="JAZGJQ010000007">
    <property type="protein sequence ID" value="MEE6147691.1"/>
    <property type="molecule type" value="Genomic_DNA"/>
</dbReference>
<sequence>MGREDVRVPGGDGASEAGLTKVCPCCGQRLFADMDVCYGCLYDFRRRSGGGGSEGVALGQPSRAVARPQGAFPSEGAAAMGPSREEPAGWGAGAGGSPAGPGDGLDVEGRGDSPDNPLEGPWDAAPEEPWDAGLPPAPLDEDGWRPCEPSCAAAPPTGRPPTRFGLRVETGDATVVVPLGEDGLVVGRGESCDVVLHSPSVSRRHVRVVPADAGAVVQDLGSTNPVRLGGRLVTDVARLLPGEGFELCGARVSLVRLR</sequence>
<evidence type="ECO:0000259" key="3">
    <source>
        <dbReference type="PROSITE" id="PS50006"/>
    </source>
</evidence>
<dbReference type="SUPFAM" id="SSF49879">
    <property type="entry name" value="SMAD/FHA domain"/>
    <property type="match status" value="1"/>
</dbReference>
<proteinExistence type="predicted"/>
<evidence type="ECO:0000256" key="2">
    <source>
        <dbReference type="SAM" id="MobiDB-lite"/>
    </source>
</evidence>
<feature type="region of interest" description="Disordered" evidence="2">
    <location>
        <begin position="51"/>
        <end position="129"/>
    </location>
</feature>
<name>A0ABU7RAT3_9ACTN</name>
<dbReference type="InterPro" id="IPR000253">
    <property type="entry name" value="FHA_dom"/>
</dbReference>
<dbReference type="SMART" id="SM00240">
    <property type="entry name" value="FHA"/>
    <property type="match status" value="1"/>
</dbReference>
<evidence type="ECO:0000313" key="5">
    <source>
        <dbReference type="Proteomes" id="UP001332931"/>
    </source>
</evidence>
<dbReference type="PROSITE" id="PS50006">
    <property type="entry name" value="FHA_DOMAIN"/>
    <property type="match status" value="1"/>
</dbReference>
<dbReference type="Proteomes" id="UP001332931">
    <property type="component" value="Unassembled WGS sequence"/>
</dbReference>
<dbReference type="Pfam" id="PF00498">
    <property type="entry name" value="FHA"/>
    <property type="match status" value="1"/>
</dbReference>